<organism evidence="1 2">
    <name type="scientific">Celeribacter baekdonensis B30</name>
    <dbReference type="NCBI Taxonomy" id="1208323"/>
    <lineage>
        <taxon>Bacteria</taxon>
        <taxon>Pseudomonadati</taxon>
        <taxon>Pseudomonadota</taxon>
        <taxon>Alphaproteobacteria</taxon>
        <taxon>Rhodobacterales</taxon>
        <taxon>Roseobacteraceae</taxon>
        <taxon>Celeribacter</taxon>
    </lineage>
</organism>
<dbReference type="EMBL" id="AMRK01000005">
    <property type="protein sequence ID" value="EKE71408.1"/>
    <property type="molecule type" value="Genomic_DNA"/>
</dbReference>
<protein>
    <submittedName>
        <fullName evidence="1">Uncharacterized protein</fullName>
    </submittedName>
</protein>
<proteinExistence type="predicted"/>
<dbReference type="PATRIC" id="fig|1208323.3.peg.2402"/>
<evidence type="ECO:0000313" key="2">
    <source>
        <dbReference type="Proteomes" id="UP000006762"/>
    </source>
</evidence>
<evidence type="ECO:0000313" key="1">
    <source>
        <dbReference type="EMBL" id="EKE71408.1"/>
    </source>
</evidence>
<gene>
    <name evidence="1" type="ORF">B30_11605</name>
</gene>
<name>K2J870_9RHOB</name>
<comment type="caution">
    <text evidence="1">The sequence shown here is derived from an EMBL/GenBank/DDBJ whole genome shotgun (WGS) entry which is preliminary data.</text>
</comment>
<dbReference type="Proteomes" id="UP000006762">
    <property type="component" value="Unassembled WGS sequence"/>
</dbReference>
<dbReference type="RefSeq" id="WP_009572271.1">
    <property type="nucleotide sequence ID" value="NZ_AMRK01000005.1"/>
</dbReference>
<dbReference type="OrthoDB" id="9858067at2"/>
<keyword evidence="2" id="KW-1185">Reference proteome</keyword>
<sequence length="61" mass="7029">MNDVSDYDLGNCLDKQFDLIRHAFEAGDEHQFEQAVLRVVNVRRCKSSGTLDWLRPCEDGD</sequence>
<reference evidence="1 2" key="1">
    <citation type="submission" date="2012-09" db="EMBL/GenBank/DDBJ databases">
        <title>Celeribacter baekdonensis B30 Genome Sequencing.</title>
        <authorList>
            <person name="Wang W."/>
        </authorList>
    </citation>
    <scope>NUCLEOTIDE SEQUENCE [LARGE SCALE GENOMIC DNA]</scope>
    <source>
        <strain evidence="1 2">B30</strain>
    </source>
</reference>
<dbReference type="AlphaFoldDB" id="K2J870"/>
<accession>K2J870</accession>